<reference evidence="1" key="3">
    <citation type="submission" date="2025-09" db="UniProtKB">
        <authorList>
            <consortium name="Ensembl"/>
        </authorList>
    </citation>
    <scope>IDENTIFICATION</scope>
</reference>
<dbReference type="AlphaFoldDB" id="A0A4W5LEV5"/>
<sequence>VGAYDWNGAVLKETRHGKVVPPKSSYLEEFPEELKNHGAYLGYTVNSVVSAKGRQLYVAGAPRFNHTGKVIIFTLRNNGNLTILHSLKGQQVRHSKRYK</sequence>
<dbReference type="GO" id="GO:0033627">
    <property type="term" value="P:cell adhesion mediated by integrin"/>
    <property type="evidence" value="ECO:0007669"/>
    <property type="project" value="TreeGrafter"/>
</dbReference>
<dbReference type="GO" id="GO:0009897">
    <property type="term" value="C:external side of plasma membrane"/>
    <property type="evidence" value="ECO:0007669"/>
    <property type="project" value="TreeGrafter"/>
</dbReference>
<dbReference type="GO" id="GO:0098609">
    <property type="term" value="P:cell-cell adhesion"/>
    <property type="evidence" value="ECO:0007669"/>
    <property type="project" value="TreeGrafter"/>
</dbReference>
<dbReference type="SUPFAM" id="SSF69318">
    <property type="entry name" value="Integrin alpha N-terminal domain"/>
    <property type="match status" value="1"/>
</dbReference>
<dbReference type="Proteomes" id="UP000314982">
    <property type="component" value="Unassembled WGS sequence"/>
</dbReference>
<dbReference type="InterPro" id="IPR013519">
    <property type="entry name" value="Int_alpha_beta-p"/>
</dbReference>
<reference evidence="1" key="2">
    <citation type="submission" date="2025-08" db="UniProtKB">
        <authorList>
            <consortium name="Ensembl"/>
        </authorList>
    </citation>
    <scope>IDENTIFICATION</scope>
</reference>
<accession>A0A4W5LEV5</accession>
<dbReference type="GO" id="GO:0008305">
    <property type="term" value="C:integrin complex"/>
    <property type="evidence" value="ECO:0007669"/>
    <property type="project" value="TreeGrafter"/>
</dbReference>
<evidence type="ECO:0000313" key="1">
    <source>
        <dbReference type="Ensembl" id="ENSHHUP00000024451.1"/>
    </source>
</evidence>
<dbReference type="GO" id="GO:0005178">
    <property type="term" value="F:integrin binding"/>
    <property type="evidence" value="ECO:0007669"/>
    <property type="project" value="TreeGrafter"/>
</dbReference>
<organism evidence="1 2">
    <name type="scientific">Hucho hucho</name>
    <name type="common">huchen</name>
    <dbReference type="NCBI Taxonomy" id="62062"/>
    <lineage>
        <taxon>Eukaryota</taxon>
        <taxon>Metazoa</taxon>
        <taxon>Chordata</taxon>
        <taxon>Craniata</taxon>
        <taxon>Vertebrata</taxon>
        <taxon>Euteleostomi</taxon>
        <taxon>Actinopterygii</taxon>
        <taxon>Neopterygii</taxon>
        <taxon>Teleostei</taxon>
        <taxon>Protacanthopterygii</taxon>
        <taxon>Salmoniformes</taxon>
        <taxon>Salmonidae</taxon>
        <taxon>Salmoninae</taxon>
        <taxon>Hucho</taxon>
    </lineage>
</organism>
<keyword evidence="2" id="KW-1185">Reference proteome</keyword>
<dbReference type="PANTHER" id="PTHR23220:SF21">
    <property type="entry name" value="INTEGRIN ALPHA-11"/>
    <property type="match status" value="1"/>
</dbReference>
<protein>
    <recommendedName>
        <fullName evidence="3">Sema domain-containing protein</fullName>
    </recommendedName>
</protein>
<dbReference type="SMART" id="SM00191">
    <property type="entry name" value="Int_alpha"/>
    <property type="match status" value="1"/>
</dbReference>
<dbReference type="Ensembl" id="ENSHHUT00000025374.1">
    <property type="protein sequence ID" value="ENSHHUP00000024451.1"/>
    <property type="gene ID" value="ENSHHUG00000015346.1"/>
</dbReference>
<dbReference type="STRING" id="62062.ENSHHUP00000024451"/>
<dbReference type="Gene3D" id="2.130.10.130">
    <property type="entry name" value="Integrin alpha, N-terminal"/>
    <property type="match status" value="1"/>
</dbReference>
<dbReference type="GO" id="GO:0007229">
    <property type="term" value="P:integrin-mediated signaling pathway"/>
    <property type="evidence" value="ECO:0007669"/>
    <property type="project" value="TreeGrafter"/>
</dbReference>
<dbReference type="GO" id="GO:0007160">
    <property type="term" value="P:cell-matrix adhesion"/>
    <property type="evidence" value="ECO:0007669"/>
    <property type="project" value="TreeGrafter"/>
</dbReference>
<reference evidence="2" key="1">
    <citation type="submission" date="2018-06" db="EMBL/GenBank/DDBJ databases">
        <title>Genome assembly of Danube salmon.</title>
        <authorList>
            <person name="Macqueen D.J."/>
            <person name="Gundappa M.K."/>
        </authorList>
    </citation>
    <scope>NUCLEOTIDE SEQUENCE [LARGE SCALE GENOMIC DNA]</scope>
</reference>
<evidence type="ECO:0000313" key="2">
    <source>
        <dbReference type="Proteomes" id="UP000314982"/>
    </source>
</evidence>
<dbReference type="InterPro" id="IPR028994">
    <property type="entry name" value="Integrin_alpha_N"/>
</dbReference>
<dbReference type="PANTHER" id="PTHR23220">
    <property type="entry name" value="INTEGRIN ALPHA"/>
    <property type="match status" value="1"/>
</dbReference>
<proteinExistence type="predicted"/>
<dbReference type="GeneTree" id="ENSGT00940000155465"/>
<evidence type="ECO:0008006" key="3">
    <source>
        <dbReference type="Google" id="ProtNLM"/>
    </source>
</evidence>
<name>A0A4W5LEV5_9TELE</name>